<dbReference type="EMBL" id="KN825762">
    <property type="protein sequence ID" value="KIK81624.1"/>
    <property type="molecule type" value="Genomic_DNA"/>
</dbReference>
<organism evidence="1 2">
    <name type="scientific">Paxillus rubicundulus Ve08.2h10</name>
    <dbReference type="NCBI Taxonomy" id="930991"/>
    <lineage>
        <taxon>Eukaryota</taxon>
        <taxon>Fungi</taxon>
        <taxon>Dikarya</taxon>
        <taxon>Basidiomycota</taxon>
        <taxon>Agaricomycotina</taxon>
        <taxon>Agaricomycetes</taxon>
        <taxon>Agaricomycetidae</taxon>
        <taxon>Boletales</taxon>
        <taxon>Paxilineae</taxon>
        <taxon>Paxillaceae</taxon>
        <taxon>Paxillus</taxon>
    </lineage>
</organism>
<evidence type="ECO:0000313" key="1">
    <source>
        <dbReference type="EMBL" id="KIK81624.1"/>
    </source>
</evidence>
<sequence>HPIEVSALLKHGRNEEEAKQWLAAIFKAHSNLSAAMGVIHPQMYAIGWDQDLGRGICRNSIGAASLACEDWTGTDQGS</sequence>
<dbReference type="OrthoDB" id="2670483at2759"/>
<reference evidence="1 2" key="1">
    <citation type="submission" date="2014-04" db="EMBL/GenBank/DDBJ databases">
        <authorList>
            <consortium name="DOE Joint Genome Institute"/>
            <person name="Kuo A."/>
            <person name="Kohler A."/>
            <person name="Jargeat P."/>
            <person name="Nagy L.G."/>
            <person name="Floudas D."/>
            <person name="Copeland A."/>
            <person name="Barry K.W."/>
            <person name="Cichocki N."/>
            <person name="Veneault-Fourrey C."/>
            <person name="LaButti K."/>
            <person name="Lindquist E.A."/>
            <person name="Lipzen A."/>
            <person name="Lundell T."/>
            <person name="Morin E."/>
            <person name="Murat C."/>
            <person name="Sun H."/>
            <person name="Tunlid A."/>
            <person name="Henrissat B."/>
            <person name="Grigoriev I.V."/>
            <person name="Hibbett D.S."/>
            <person name="Martin F."/>
            <person name="Nordberg H.P."/>
            <person name="Cantor M.N."/>
            <person name="Hua S.X."/>
        </authorList>
    </citation>
    <scope>NUCLEOTIDE SEQUENCE [LARGE SCALE GENOMIC DNA]</scope>
    <source>
        <strain evidence="1 2">Ve08.2h10</strain>
    </source>
</reference>
<feature type="non-terminal residue" evidence="1">
    <location>
        <position position="1"/>
    </location>
</feature>
<gene>
    <name evidence="1" type="ORF">PAXRUDRAFT_155661</name>
</gene>
<dbReference type="Proteomes" id="UP000054538">
    <property type="component" value="Unassembled WGS sequence"/>
</dbReference>
<accession>A0A0D0DJ35</accession>
<dbReference type="InParanoid" id="A0A0D0DJ35"/>
<proteinExistence type="predicted"/>
<protein>
    <submittedName>
        <fullName evidence="1">Uncharacterized protein</fullName>
    </submittedName>
</protein>
<name>A0A0D0DJ35_9AGAM</name>
<dbReference type="HOGENOM" id="CLU_2628631_0_0_1"/>
<keyword evidence="2" id="KW-1185">Reference proteome</keyword>
<dbReference type="AlphaFoldDB" id="A0A0D0DJ35"/>
<evidence type="ECO:0000313" key="2">
    <source>
        <dbReference type="Proteomes" id="UP000054538"/>
    </source>
</evidence>
<reference evidence="2" key="2">
    <citation type="submission" date="2015-01" db="EMBL/GenBank/DDBJ databases">
        <title>Evolutionary Origins and Diversification of the Mycorrhizal Mutualists.</title>
        <authorList>
            <consortium name="DOE Joint Genome Institute"/>
            <consortium name="Mycorrhizal Genomics Consortium"/>
            <person name="Kohler A."/>
            <person name="Kuo A."/>
            <person name="Nagy L.G."/>
            <person name="Floudas D."/>
            <person name="Copeland A."/>
            <person name="Barry K.W."/>
            <person name="Cichocki N."/>
            <person name="Veneault-Fourrey C."/>
            <person name="LaButti K."/>
            <person name="Lindquist E.A."/>
            <person name="Lipzen A."/>
            <person name="Lundell T."/>
            <person name="Morin E."/>
            <person name="Murat C."/>
            <person name="Riley R."/>
            <person name="Ohm R."/>
            <person name="Sun H."/>
            <person name="Tunlid A."/>
            <person name="Henrissat B."/>
            <person name="Grigoriev I.V."/>
            <person name="Hibbett D.S."/>
            <person name="Martin F."/>
        </authorList>
    </citation>
    <scope>NUCLEOTIDE SEQUENCE [LARGE SCALE GENOMIC DNA]</scope>
    <source>
        <strain evidence="2">Ve08.2h10</strain>
    </source>
</reference>